<dbReference type="EMBL" id="JAAALK010000086">
    <property type="protein sequence ID" value="KAG8081829.1"/>
    <property type="molecule type" value="Genomic_DNA"/>
</dbReference>
<accession>A0A8J5W6Q2</accession>
<gene>
    <name evidence="2" type="ORF">GUJ93_ZPchr0014g47317</name>
</gene>
<organism evidence="2 3">
    <name type="scientific">Zizania palustris</name>
    <name type="common">Northern wild rice</name>
    <dbReference type="NCBI Taxonomy" id="103762"/>
    <lineage>
        <taxon>Eukaryota</taxon>
        <taxon>Viridiplantae</taxon>
        <taxon>Streptophyta</taxon>
        <taxon>Embryophyta</taxon>
        <taxon>Tracheophyta</taxon>
        <taxon>Spermatophyta</taxon>
        <taxon>Magnoliopsida</taxon>
        <taxon>Liliopsida</taxon>
        <taxon>Poales</taxon>
        <taxon>Poaceae</taxon>
        <taxon>BOP clade</taxon>
        <taxon>Oryzoideae</taxon>
        <taxon>Oryzeae</taxon>
        <taxon>Zizaniinae</taxon>
        <taxon>Zizania</taxon>
    </lineage>
</organism>
<feature type="compositionally biased region" description="Polar residues" evidence="1">
    <location>
        <begin position="31"/>
        <end position="40"/>
    </location>
</feature>
<reference evidence="2" key="1">
    <citation type="journal article" date="2021" name="bioRxiv">
        <title>Whole Genome Assembly and Annotation of Northern Wild Rice, Zizania palustris L., Supports a Whole Genome Duplication in the Zizania Genus.</title>
        <authorList>
            <person name="Haas M."/>
            <person name="Kono T."/>
            <person name="Macchietto M."/>
            <person name="Millas R."/>
            <person name="McGilp L."/>
            <person name="Shao M."/>
            <person name="Duquette J."/>
            <person name="Hirsch C.N."/>
            <person name="Kimball J."/>
        </authorList>
    </citation>
    <scope>NUCLEOTIDE SEQUENCE</scope>
    <source>
        <tissue evidence="2">Fresh leaf tissue</tissue>
    </source>
</reference>
<comment type="caution">
    <text evidence="2">The sequence shown here is derived from an EMBL/GenBank/DDBJ whole genome shotgun (WGS) entry which is preliminary data.</text>
</comment>
<name>A0A8J5W6Q2_ZIZPA</name>
<dbReference type="OrthoDB" id="694714at2759"/>
<evidence type="ECO:0000313" key="3">
    <source>
        <dbReference type="Proteomes" id="UP000729402"/>
    </source>
</evidence>
<keyword evidence="3" id="KW-1185">Reference proteome</keyword>
<evidence type="ECO:0000256" key="1">
    <source>
        <dbReference type="SAM" id="MobiDB-lite"/>
    </source>
</evidence>
<dbReference type="Proteomes" id="UP000729402">
    <property type="component" value="Unassembled WGS sequence"/>
</dbReference>
<dbReference type="AlphaFoldDB" id="A0A8J5W6Q2"/>
<reference evidence="2" key="2">
    <citation type="submission" date="2021-02" db="EMBL/GenBank/DDBJ databases">
        <authorList>
            <person name="Kimball J.A."/>
            <person name="Haas M.W."/>
            <person name="Macchietto M."/>
            <person name="Kono T."/>
            <person name="Duquette J."/>
            <person name="Shao M."/>
        </authorList>
    </citation>
    <scope>NUCLEOTIDE SEQUENCE</scope>
    <source>
        <tissue evidence="2">Fresh leaf tissue</tissue>
    </source>
</reference>
<proteinExistence type="predicted"/>
<feature type="compositionally biased region" description="Basic and acidic residues" evidence="1">
    <location>
        <begin position="42"/>
        <end position="78"/>
    </location>
</feature>
<feature type="region of interest" description="Disordered" evidence="1">
    <location>
        <begin position="1"/>
        <end position="78"/>
    </location>
</feature>
<protein>
    <submittedName>
        <fullName evidence="2">Uncharacterized protein</fullName>
    </submittedName>
</protein>
<evidence type="ECO:0000313" key="2">
    <source>
        <dbReference type="EMBL" id="KAG8081829.1"/>
    </source>
</evidence>
<sequence length="150" mass="16053">MGTGCVFGGSINHNRIGKSYGGEAFKDRGTDTGSTESGNLKLTKESSEFDGKGEKKSDEEDHDAEPKNGDDDVEMKDRDIKCQKNYSKDSLGMKISCSAPAKMASTYNTNALADKEISTTSPGSNISLSPTKMEAFVVEPSVILETPLSQ</sequence>